<gene>
    <name evidence="2" type="ORF">ACFFGS_11805</name>
</gene>
<evidence type="ECO:0000313" key="2">
    <source>
        <dbReference type="EMBL" id="MFC0424810.1"/>
    </source>
</evidence>
<evidence type="ECO:0000313" key="3">
    <source>
        <dbReference type="Proteomes" id="UP001589855"/>
    </source>
</evidence>
<keyword evidence="3" id="KW-1185">Reference proteome</keyword>
<dbReference type="EMBL" id="JBHLUK010000075">
    <property type="protein sequence ID" value="MFC0424810.1"/>
    <property type="molecule type" value="Genomic_DNA"/>
</dbReference>
<comment type="caution">
    <text evidence="2">The sequence shown here is derived from an EMBL/GenBank/DDBJ whole genome shotgun (WGS) entry which is preliminary data.</text>
</comment>
<keyword evidence="1" id="KW-0812">Transmembrane</keyword>
<keyword evidence="1" id="KW-0472">Membrane</keyword>
<protein>
    <submittedName>
        <fullName evidence="2">Zn-Finger Containing protein</fullName>
    </submittedName>
</protein>
<dbReference type="Proteomes" id="UP001589855">
    <property type="component" value="Unassembled WGS sequence"/>
</dbReference>
<feature type="transmembrane region" description="Helical" evidence="1">
    <location>
        <begin position="34"/>
        <end position="61"/>
    </location>
</feature>
<name>A0ABV6K5Q7_9LACO</name>
<evidence type="ECO:0000256" key="1">
    <source>
        <dbReference type="SAM" id="Phobius"/>
    </source>
</evidence>
<organism evidence="2 3">
    <name type="scientific">Lactiplantibacillus plajomi</name>
    <dbReference type="NCBI Taxonomy" id="1457217"/>
    <lineage>
        <taxon>Bacteria</taxon>
        <taxon>Bacillati</taxon>
        <taxon>Bacillota</taxon>
        <taxon>Bacilli</taxon>
        <taxon>Lactobacillales</taxon>
        <taxon>Lactobacillaceae</taxon>
        <taxon>Lactiplantibacillus</taxon>
    </lineage>
</organism>
<accession>A0ABV6K5Q7</accession>
<keyword evidence="1" id="KW-1133">Transmembrane helix</keyword>
<reference evidence="2 3" key="1">
    <citation type="submission" date="2024-09" db="EMBL/GenBank/DDBJ databases">
        <authorList>
            <person name="Sun Q."/>
            <person name="Mori K."/>
        </authorList>
    </citation>
    <scope>NUCLEOTIDE SEQUENCE [LARGE SCALE GENOMIC DNA]</scope>
    <source>
        <strain evidence="2 3">TBRC 4575</strain>
    </source>
</reference>
<proteinExistence type="predicted"/>
<sequence length="138" mass="16919">MKPNSKTIQRVQRFMRGRYGQNDHLNRFLTNLSLLLLIISLFLRTQWLILVAILLLAFGYWRLFSKKIYRQVAINRGFERIWLPIIRPFSRFRYWISQHRHYKFFTCESCQQRIRIPRHHGCVRVTCPTCHHQFKART</sequence>
<dbReference type="RefSeq" id="WP_137644273.1">
    <property type="nucleotide sequence ID" value="NZ_BAABRM010000006.1"/>
</dbReference>